<gene>
    <name evidence="3" type="ORF">S12H4_16449</name>
</gene>
<accession>X1ST26</accession>
<dbReference type="SUPFAM" id="SSF52540">
    <property type="entry name" value="P-loop containing nucleoside triphosphate hydrolases"/>
    <property type="match status" value="1"/>
</dbReference>
<dbReference type="Gene3D" id="3.30.300.20">
    <property type="match status" value="1"/>
</dbReference>
<dbReference type="FunFam" id="3.30.300.20:FF:000004">
    <property type="entry name" value="GTPase Der"/>
    <property type="match status" value="1"/>
</dbReference>
<reference evidence="3" key="1">
    <citation type="journal article" date="2014" name="Front. Microbiol.">
        <title>High frequency of phylogenetically diverse reductive dehalogenase-homologous genes in deep subseafloor sedimentary metagenomes.</title>
        <authorList>
            <person name="Kawai M."/>
            <person name="Futagami T."/>
            <person name="Toyoda A."/>
            <person name="Takaki Y."/>
            <person name="Nishi S."/>
            <person name="Hori S."/>
            <person name="Arai W."/>
            <person name="Tsubouchi T."/>
            <person name="Morono Y."/>
            <person name="Uchiyama I."/>
            <person name="Ito T."/>
            <person name="Fujiyama A."/>
            <person name="Inagaki F."/>
            <person name="Takami H."/>
        </authorList>
    </citation>
    <scope>NUCLEOTIDE SEQUENCE</scope>
    <source>
        <strain evidence="3">Expedition CK06-06</strain>
    </source>
</reference>
<dbReference type="GO" id="GO:0000166">
    <property type="term" value="F:nucleotide binding"/>
    <property type="evidence" value="ECO:0007669"/>
    <property type="project" value="UniProtKB-KW"/>
</dbReference>
<dbReference type="InterPro" id="IPR027417">
    <property type="entry name" value="P-loop_NTPase"/>
</dbReference>
<dbReference type="InterPro" id="IPR032859">
    <property type="entry name" value="KH_dom-like"/>
</dbReference>
<dbReference type="PANTHER" id="PTHR43834">
    <property type="entry name" value="GTPASE DER"/>
    <property type="match status" value="1"/>
</dbReference>
<feature type="domain" description="GTPase Der C-terminal KH-domain-like" evidence="2">
    <location>
        <begin position="109"/>
        <end position="189"/>
    </location>
</feature>
<organism evidence="3">
    <name type="scientific">marine sediment metagenome</name>
    <dbReference type="NCBI Taxonomy" id="412755"/>
    <lineage>
        <taxon>unclassified sequences</taxon>
        <taxon>metagenomes</taxon>
        <taxon>ecological metagenomes</taxon>
    </lineage>
</organism>
<name>X1ST26_9ZZZZ</name>
<dbReference type="GO" id="GO:0043022">
    <property type="term" value="F:ribosome binding"/>
    <property type="evidence" value="ECO:0007669"/>
    <property type="project" value="TreeGrafter"/>
</dbReference>
<evidence type="ECO:0000313" key="3">
    <source>
        <dbReference type="EMBL" id="GAI78485.1"/>
    </source>
</evidence>
<protein>
    <recommendedName>
        <fullName evidence="2">GTPase Der C-terminal KH-domain-like domain-containing protein</fullName>
    </recommendedName>
</protein>
<evidence type="ECO:0000259" key="2">
    <source>
        <dbReference type="Pfam" id="PF14714"/>
    </source>
</evidence>
<dbReference type="PANTHER" id="PTHR43834:SF6">
    <property type="entry name" value="GTPASE DER"/>
    <property type="match status" value="1"/>
</dbReference>
<dbReference type="AlphaFoldDB" id="X1ST26"/>
<evidence type="ECO:0000256" key="1">
    <source>
        <dbReference type="ARBA" id="ARBA00022741"/>
    </source>
</evidence>
<keyword evidence="1" id="KW-0547">Nucleotide-binding</keyword>
<dbReference type="EMBL" id="BARW01007955">
    <property type="protein sequence ID" value="GAI78485.1"/>
    <property type="molecule type" value="Genomic_DNA"/>
</dbReference>
<sequence>MHLQSTGIDQGEAGILPGDIGEDAVAGGAGHIGHDGYSLARQAVKGVILVVNKWDLAVNQDMVESNRYIRKKLKFMSYAPVVYTSAKLGQGVDRVMPEAFEVYQERQKRIATTEVNSVVQRAVAAHNLPRKGKKQLKILYATQAEVNPPTFVFFVNDSTLIHFSYQHYLENKLRQSFGFDGTPLRFVFKTRGEQ</sequence>
<proteinExistence type="predicted"/>
<comment type="caution">
    <text evidence="3">The sequence shown here is derived from an EMBL/GenBank/DDBJ whole genome shotgun (WGS) entry which is preliminary data.</text>
</comment>
<dbReference type="Gene3D" id="3.40.50.300">
    <property type="entry name" value="P-loop containing nucleotide triphosphate hydrolases"/>
    <property type="match status" value="1"/>
</dbReference>
<dbReference type="Pfam" id="PF14714">
    <property type="entry name" value="KH_dom-like"/>
    <property type="match status" value="1"/>
</dbReference>
<dbReference type="InterPro" id="IPR015946">
    <property type="entry name" value="KH_dom-like_a/b"/>
</dbReference>